<organism evidence="1 2">
    <name type="scientific">Streptomyces endocoffeicus</name>
    <dbReference type="NCBI Taxonomy" id="2898945"/>
    <lineage>
        <taxon>Bacteria</taxon>
        <taxon>Bacillati</taxon>
        <taxon>Actinomycetota</taxon>
        <taxon>Actinomycetes</taxon>
        <taxon>Kitasatosporales</taxon>
        <taxon>Streptomycetaceae</taxon>
        <taxon>Streptomyces</taxon>
    </lineage>
</organism>
<proteinExistence type="predicted"/>
<dbReference type="Proteomes" id="UP000621510">
    <property type="component" value="Unassembled WGS sequence"/>
</dbReference>
<keyword evidence="2" id="KW-1185">Reference proteome</keyword>
<protein>
    <recommendedName>
        <fullName evidence="3">N-acetyltransferase</fullName>
    </recommendedName>
</protein>
<dbReference type="EMBL" id="JAERRG010000059">
    <property type="protein sequence ID" value="MBL1120648.1"/>
    <property type="molecule type" value="Genomic_DNA"/>
</dbReference>
<reference evidence="1 2" key="1">
    <citation type="submission" date="2021-01" db="EMBL/GenBank/DDBJ databases">
        <title>WGS of actinomycetes isolated from Thailand.</title>
        <authorList>
            <person name="Thawai C."/>
        </authorList>
    </citation>
    <scope>NUCLEOTIDE SEQUENCE [LARGE SCALE GENOMIC DNA]</scope>
    <source>
        <strain evidence="1 2">CA3R110</strain>
    </source>
</reference>
<accession>A0ABS1Q7K0</accession>
<evidence type="ECO:0000313" key="2">
    <source>
        <dbReference type="Proteomes" id="UP000621510"/>
    </source>
</evidence>
<evidence type="ECO:0000313" key="1">
    <source>
        <dbReference type="EMBL" id="MBL1120648.1"/>
    </source>
</evidence>
<sequence>MRLRKVVEIFGKYVKQELGFDSVPFAAQHSRLYAGDPTLEVVLFDAQRVQATFPIAAGAAGLSGQDGERWLDWFWIHPFERGRGLADQAWADLEEIYGKEFKIQPPLSTAMERFLTHHDVAPERWRL</sequence>
<gene>
    <name evidence="1" type="ORF">JK364_51565</name>
</gene>
<comment type="caution">
    <text evidence="1">The sequence shown here is derived from an EMBL/GenBank/DDBJ whole genome shotgun (WGS) entry which is preliminary data.</text>
</comment>
<name>A0ABS1Q7K0_9ACTN</name>
<evidence type="ECO:0008006" key="3">
    <source>
        <dbReference type="Google" id="ProtNLM"/>
    </source>
</evidence>
<dbReference type="RefSeq" id="WP_201858404.1">
    <property type="nucleotide sequence ID" value="NZ_JAERRG010000059.1"/>
</dbReference>